<evidence type="ECO:0000256" key="1">
    <source>
        <dbReference type="ARBA" id="ARBA00004123"/>
    </source>
</evidence>
<dbReference type="Pfam" id="PF13912">
    <property type="entry name" value="zf-C2H2_6"/>
    <property type="match status" value="1"/>
</dbReference>
<keyword evidence="14" id="KW-1185">Reference proteome</keyword>
<keyword evidence="6" id="KW-0862">Zinc</keyword>
<evidence type="ECO:0000256" key="10">
    <source>
        <dbReference type="ARBA" id="ARBA00023242"/>
    </source>
</evidence>
<keyword evidence="4" id="KW-0677">Repeat</keyword>
<dbReference type="GO" id="GO:0005634">
    <property type="term" value="C:nucleus"/>
    <property type="evidence" value="ECO:0007669"/>
    <property type="project" value="UniProtKB-SubCell"/>
</dbReference>
<comment type="subcellular location">
    <subcellularLocation>
        <location evidence="1">Nucleus</location>
    </subcellularLocation>
</comment>
<evidence type="ECO:0000256" key="6">
    <source>
        <dbReference type="ARBA" id="ARBA00022833"/>
    </source>
</evidence>
<dbReference type="Proteomes" id="UP000314986">
    <property type="component" value="Unassembled WGS sequence"/>
</dbReference>
<dbReference type="PANTHER" id="PTHR24394">
    <property type="entry name" value="ZINC FINGER PROTEIN"/>
    <property type="match status" value="1"/>
</dbReference>
<keyword evidence="10" id="KW-0539">Nucleus</keyword>
<evidence type="ECO:0000256" key="5">
    <source>
        <dbReference type="ARBA" id="ARBA00022771"/>
    </source>
</evidence>
<dbReference type="GO" id="GO:0003690">
    <property type="term" value="F:double-stranded DNA binding"/>
    <property type="evidence" value="ECO:0007669"/>
    <property type="project" value="UniProtKB-ARBA"/>
</dbReference>
<evidence type="ECO:0000259" key="12">
    <source>
        <dbReference type="PROSITE" id="PS50157"/>
    </source>
</evidence>
<reference evidence="14" key="3">
    <citation type="journal article" date="2014" name="Nature">
        <title>Elephant shark genome provides unique insights into gnathostome evolution.</title>
        <authorList>
            <consortium name="International Elephant Shark Genome Sequencing Consortium"/>
            <person name="Venkatesh B."/>
            <person name="Lee A.P."/>
            <person name="Ravi V."/>
            <person name="Maurya A.K."/>
            <person name="Lian M.M."/>
            <person name="Swann J.B."/>
            <person name="Ohta Y."/>
            <person name="Flajnik M.F."/>
            <person name="Sutoh Y."/>
            <person name="Kasahara M."/>
            <person name="Hoon S."/>
            <person name="Gangu V."/>
            <person name="Roy S.W."/>
            <person name="Irimia M."/>
            <person name="Korzh V."/>
            <person name="Kondrychyn I."/>
            <person name="Lim Z.W."/>
            <person name="Tay B.H."/>
            <person name="Tohari S."/>
            <person name="Kong K.W."/>
            <person name="Ho S."/>
            <person name="Lorente-Galdos B."/>
            <person name="Quilez J."/>
            <person name="Marques-Bonet T."/>
            <person name="Raney B.J."/>
            <person name="Ingham P.W."/>
            <person name="Tay A."/>
            <person name="Hillier L.W."/>
            <person name="Minx P."/>
            <person name="Boehm T."/>
            <person name="Wilson R.K."/>
            <person name="Brenner S."/>
            <person name="Warren W.C."/>
        </authorList>
    </citation>
    <scope>NUCLEOTIDE SEQUENCE [LARGE SCALE GENOMIC DNA]</scope>
</reference>
<dbReference type="InterPro" id="IPR036236">
    <property type="entry name" value="Znf_C2H2_sf"/>
</dbReference>
<evidence type="ECO:0000256" key="11">
    <source>
        <dbReference type="PROSITE-ProRule" id="PRU00042"/>
    </source>
</evidence>
<accession>A0A4W3H3K2</accession>
<protein>
    <submittedName>
        <fullName evidence="13">Zinc finger and BTB domain-containing protein 16-like</fullName>
    </submittedName>
</protein>
<dbReference type="InterPro" id="IPR013087">
    <property type="entry name" value="Znf_C2H2_type"/>
</dbReference>
<organism evidence="13 14">
    <name type="scientific">Callorhinchus milii</name>
    <name type="common">Ghost shark</name>
    <dbReference type="NCBI Taxonomy" id="7868"/>
    <lineage>
        <taxon>Eukaryota</taxon>
        <taxon>Metazoa</taxon>
        <taxon>Chordata</taxon>
        <taxon>Craniata</taxon>
        <taxon>Vertebrata</taxon>
        <taxon>Chondrichthyes</taxon>
        <taxon>Holocephali</taxon>
        <taxon>Chimaeriformes</taxon>
        <taxon>Callorhinchidae</taxon>
        <taxon>Callorhinchus</taxon>
    </lineage>
</organism>
<dbReference type="GeneTree" id="ENSGT00940000154616"/>
<evidence type="ECO:0000256" key="3">
    <source>
        <dbReference type="ARBA" id="ARBA00022723"/>
    </source>
</evidence>
<comment type="similarity">
    <text evidence="2">Belongs to the krueppel C2H2-type zinc-finger protein family.</text>
</comment>
<dbReference type="Gene3D" id="3.30.160.60">
    <property type="entry name" value="Classic Zinc Finger"/>
    <property type="match status" value="1"/>
</dbReference>
<evidence type="ECO:0000313" key="13">
    <source>
        <dbReference type="Ensembl" id="ENSCMIP00000009742.1"/>
    </source>
</evidence>
<keyword evidence="3" id="KW-0479">Metal-binding</keyword>
<dbReference type="FunFam" id="3.30.160.60:FF:001370">
    <property type="entry name" value="Zinc finger protein"/>
    <property type="match status" value="1"/>
</dbReference>
<dbReference type="GO" id="GO:0000981">
    <property type="term" value="F:DNA-binding transcription factor activity, RNA polymerase II-specific"/>
    <property type="evidence" value="ECO:0007669"/>
    <property type="project" value="TreeGrafter"/>
</dbReference>
<evidence type="ECO:0000256" key="4">
    <source>
        <dbReference type="ARBA" id="ARBA00022737"/>
    </source>
</evidence>
<evidence type="ECO:0000256" key="8">
    <source>
        <dbReference type="ARBA" id="ARBA00023125"/>
    </source>
</evidence>
<proteinExistence type="inferred from homology"/>
<dbReference type="Ensembl" id="ENSCMIT00000010003.1">
    <property type="protein sequence ID" value="ENSCMIP00000009742.1"/>
    <property type="gene ID" value="ENSCMIG00000005149.1"/>
</dbReference>
<evidence type="ECO:0000256" key="7">
    <source>
        <dbReference type="ARBA" id="ARBA00023015"/>
    </source>
</evidence>
<name>A0A4W3H3K2_CALMI</name>
<dbReference type="SUPFAM" id="SSF57667">
    <property type="entry name" value="beta-beta-alpha zinc fingers"/>
    <property type="match status" value="1"/>
</dbReference>
<dbReference type="InParanoid" id="A0A4W3H3K2"/>
<reference evidence="14" key="2">
    <citation type="journal article" date="2007" name="PLoS Biol.">
        <title>Survey sequencing and comparative analysis of the elephant shark (Callorhinchus milii) genome.</title>
        <authorList>
            <person name="Venkatesh B."/>
            <person name="Kirkness E.F."/>
            <person name="Loh Y.H."/>
            <person name="Halpern A.L."/>
            <person name="Lee A.P."/>
            <person name="Johnson J."/>
            <person name="Dandona N."/>
            <person name="Viswanathan L.D."/>
            <person name="Tay A."/>
            <person name="Venter J.C."/>
            <person name="Strausberg R.L."/>
            <person name="Brenner S."/>
        </authorList>
    </citation>
    <scope>NUCLEOTIDE SEQUENCE [LARGE SCALE GENOMIC DNA]</scope>
</reference>
<sequence>MKTFGCELCGKKFLDSLRLRMHLLSHSAGAKAFVCDQCGAQFSKEDGLDAHRRTHTGKPCISILILCSKHQPLMVRKLSDDAEQPGGLLMFC</sequence>
<reference evidence="13" key="5">
    <citation type="submission" date="2025-09" db="UniProtKB">
        <authorList>
            <consortium name="Ensembl"/>
        </authorList>
    </citation>
    <scope>IDENTIFICATION</scope>
</reference>
<reference evidence="14" key="1">
    <citation type="journal article" date="2006" name="Science">
        <title>Ancient noncoding elements conserved in the human genome.</title>
        <authorList>
            <person name="Venkatesh B."/>
            <person name="Kirkness E.F."/>
            <person name="Loh Y.H."/>
            <person name="Halpern A.L."/>
            <person name="Lee A.P."/>
            <person name="Johnson J."/>
            <person name="Dandona N."/>
            <person name="Viswanathan L.D."/>
            <person name="Tay A."/>
            <person name="Venter J.C."/>
            <person name="Strausberg R.L."/>
            <person name="Brenner S."/>
        </authorList>
    </citation>
    <scope>NUCLEOTIDE SEQUENCE [LARGE SCALE GENOMIC DNA]</scope>
</reference>
<evidence type="ECO:0000256" key="9">
    <source>
        <dbReference type="ARBA" id="ARBA00023163"/>
    </source>
</evidence>
<keyword evidence="7" id="KW-0805">Transcription regulation</keyword>
<dbReference type="PROSITE" id="PS00028">
    <property type="entry name" value="ZINC_FINGER_C2H2_1"/>
    <property type="match status" value="2"/>
</dbReference>
<dbReference type="PANTHER" id="PTHR24394:SF29">
    <property type="entry name" value="MYONEURIN"/>
    <property type="match status" value="1"/>
</dbReference>
<keyword evidence="5 11" id="KW-0863">Zinc-finger</keyword>
<dbReference type="PROSITE" id="PS50157">
    <property type="entry name" value="ZINC_FINGER_C2H2_2"/>
    <property type="match status" value="2"/>
</dbReference>
<evidence type="ECO:0000256" key="2">
    <source>
        <dbReference type="ARBA" id="ARBA00006991"/>
    </source>
</evidence>
<feature type="domain" description="C2H2-type" evidence="12">
    <location>
        <begin position="4"/>
        <end position="31"/>
    </location>
</feature>
<evidence type="ECO:0000313" key="14">
    <source>
        <dbReference type="Proteomes" id="UP000314986"/>
    </source>
</evidence>
<dbReference type="SMART" id="SM00355">
    <property type="entry name" value="ZnF_C2H2"/>
    <property type="match status" value="2"/>
</dbReference>
<reference evidence="13" key="4">
    <citation type="submission" date="2025-08" db="UniProtKB">
        <authorList>
            <consortium name="Ensembl"/>
        </authorList>
    </citation>
    <scope>IDENTIFICATION</scope>
</reference>
<dbReference type="AlphaFoldDB" id="A0A4W3H3K2"/>
<dbReference type="GO" id="GO:0008270">
    <property type="term" value="F:zinc ion binding"/>
    <property type="evidence" value="ECO:0007669"/>
    <property type="project" value="UniProtKB-KW"/>
</dbReference>
<keyword evidence="9" id="KW-0804">Transcription</keyword>
<feature type="domain" description="C2H2-type" evidence="12">
    <location>
        <begin position="33"/>
        <end position="60"/>
    </location>
</feature>
<keyword evidence="8" id="KW-0238">DNA-binding</keyword>
<dbReference type="STRING" id="7868.ENSCMIP00000009742"/>